<reference evidence="3" key="1">
    <citation type="journal article" date="2012" name="Science">
        <title>The Paleozoic origin of enzymatic lignin decomposition reconstructed from 31 fungal genomes.</title>
        <authorList>
            <person name="Floudas D."/>
            <person name="Binder M."/>
            <person name="Riley R."/>
            <person name="Barry K."/>
            <person name="Blanchette R.A."/>
            <person name="Henrissat B."/>
            <person name="Martinez A.T."/>
            <person name="Otillar R."/>
            <person name="Spatafora J.W."/>
            <person name="Yadav J.S."/>
            <person name="Aerts A."/>
            <person name="Benoit I."/>
            <person name="Boyd A."/>
            <person name="Carlson A."/>
            <person name="Copeland A."/>
            <person name="Coutinho P.M."/>
            <person name="de Vries R.P."/>
            <person name="Ferreira P."/>
            <person name="Findley K."/>
            <person name="Foster B."/>
            <person name="Gaskell J."/>
            <person name="Glotzer D."/>
            <person name="Gorecki P."/>
            <person name="Heitman J."/>
            <person name="Hesse C."/>
            <person name="Hori C."/>
            <person name="Igarashi K."/>
            <person name="Jurgens J.A."/>
            <person name="Kallen N."/>
            <person name="Kersten P."/>
            <person name="Kohler A."/>
            <person name="Kuees U."/>
            <person name="Kumar T.K.A."/>
            <person name="Kuo A."/>
            <person name="LaButti K."/>
            <person name="Larrondo L.F."/>
            <person name="Lindquist E."/>
            <person name="Ling A."/>
            <person name="Lombard V."/>
            <person name="Lucas S."/>
            <person name="Lundell T."/>
            <person name="Martin R."/>
            <person name="McLaughlin D.J."/>
            <person name="Morgenstern I."/>
            <person name="Morin E."/>
            <person name="Murat C."/>
            <person name="Nagy L.G."/>
            <person name="Nolan M."/>
            <person name="Ohm R.A."/>
            <person name="Patyshakuliyeva A."/>
            <person name="Rokas A."/>
            <person name="Ruiz-Duenas F.J."/>
            <person name="Sabat G."/>
            <person name="Salamov A."/>
            <person name="Samejima M."/>
            <person name="Schmutz J."/>
            <person name="Slot J.C."/>
            <person name="St John F."/>
            <person name="Stenlid J."/>
            <person name="Sun H."/>
            <person name="Sun S."/>
            <person name="Syed K."/>
            <person name="Tsang A."/>
            <person name="Wiebenga A."/>
            <person name="Young D."/>
            <person name="Pisabarro A."/>
            <person name="Eastwood D.C."/>
            <person name="Martin F."/>
            <person name="Cullen D."/>
            <person name="Grigoriev I.V."/>
            <person name="Hibbett D.S."/>
        </authorList>
    </citation>
    <scope>NUCLEOTIDE SEQUENCE [LARGE SCALE GENOMIC DNA]</scope>
    <source>
        <strain evidence="3">RWD-64-598 SS2</strain>
    </source>
</reference>
<organism evidence="2 3">
    <name type="scientific">Coniophora puteana (strain RWD-64-598)</name>
    <name type="common">Brown rot fungus</name>
    <dbReference type="NCBI Taxonomy" id="741705"/>
    <lineage>
        <taxon>Eukaryota</taxon>
        <taxon>Fungi</taxon>
        <taxon>Dikarya</taxon>
        <taxon>Basidiomycota</taxon>
        <taxon>Agaricomycotina</taxon>
        <taxon>Agaricomycetes</taxon>
        <taxon>Agaricomycetidae</taxon>
        <taxon>Boletales</taxon>
        <taxon>Coniophorineae</taxon>
        <taxon>Coniophoraceae</taxon>
        <taxon>Coniophora</taxon>
    </lineage>
</organism>
<dbReference type="GeneID" id="19201814"/>
<dbReference type="AlphaFoldDB" id="A0A5M3MVP2"/>
<sequence length="131" mass="13605">MIQCLQCQNPVKQALVDLDLDLDVGRGEARQAEEAQGVGEMEGSGDGNGGGRASTAGAQETASDASTAPKPFKTPFKTVPANEPEEHEQPTYDAELVLPGLPLYPPCSSICVWAISACRRGAGAGEQCSSN</sequence>
<protein>
    <submittedName>
        <fullName evidence="2">Uncharacterized protein</fullName>
    </submittedName>
</protein>
<evidence type="ECO:0000256" key="1">
    <source>
        <dbReference type="SAM" id="MobiDB-lite"/>
    </source>
</evidence>
<gene>
    <name evidence="2" type="ORF">CONPUDRAFT_143109</name>
</gene>
<feature type="compositionally biased region" description="Gly residues" evidence="1">
    <location>
        <begin position="40"/>
        <end position="52"/>
    </location>
</feature>
<dbReference type="EMBL" id="JH711576">
    <property type="protein sequence ID" value="EIW83087.1"/>
    <property type="molecule type" value="Genomic_DNA"/>
</dbReference>
<comment type="caution">
    <text evidence="2">The sequence shown here is derived from an EMBL/GenBank/DDBJ whole genome shotgun (WGS) entry which is preliminary data.</text>
</comment>
<dbReference type="KEGG" id="cput:CONPUDRAFT_143109"/>
<dbReference type="RefSeq" id="XP_007766945.1">
    <property type="nucleotide sequence ID" value="XM_007768755.1"/>
</dbReference>
<accession>A0A5M3MVP2</accession>
<evidence type="ECO:0000313" key="3">
    <source>
        <dbReference type="Proteomes" id="UP000053558"/>
    </source>
</evidence>
<evidence type="ECO:0000313" key="2">
    <source>
        <dbReference type="EMBL" id="EIW83087.1"/>
    </source>
</evidence>
<keyword evidence="3" id="KW-1185">Reference proteome</keyword>
<proteinExistence type="predicted"/>
<feature type="region of interest" description="Disordered" evidence="1">
    <location>
        <begin position="27"/>
        <end position="90"/>
    </location>
</feature>
<name>A0A5M3MVP2_CONPW</name>
<dbReference type="Proteomes" id="UP000053558">
    <property type="component" value="Unassembled WGS sequence"/>
</dbReference>
<feature type="compositionally biased region" description="Low complexity" evidence="1">
    <location>
        <begin position="69"/>
        <end position="78"/>
    </location>
</feature>